<keyword evidence="8" id="KW-0539">Nucleus</keyword>
<evidence type="ECO:0000256" key="6">
    <source>
        <dbReference type="ARBA" id="ARBA00022490"/>
    </source>
</evidence>
<feature type="region of interest" description="Disordered" evidence="9">
    <location>
        <begin position="309"/>
        <end position="353"/>
    </location>
</feature>
<evidence type="ECO:0000256" key="4">
    <source>
        <dbReference type="ARBA" id="ARBA00009567"/>
    </source>
</evidence>
<reference evidence="10 11" key="1">
    <citation type="journal article" date="2024" name="Nat. Commun.">
        <title>Phylogenomics reveals the evolutionary origins of lichenization in chlorophyte algae.</title>
        <authorList>
            <person name="Puginier C."/>
            <person name="Libourel C."/>
            <person name="Otte J."/>
            <person name="Skaloud P."/>
            <person name="Haon M."/>
            <person name="Grisel S."/>
            <person name="Petersen M."/>
            <person name="Berrin J.G."/>
            <person name="Delaux P.M."/>
            <person name="Dal Grande F."/>
            <person name="Keller J."/>
        </authorList>
    </citation>
    <scope>NUCLEOTIDE SEQUENCE [LARGE SCALE GENOMIC DNA]</scope>
    <source>
        <strain evidence="10 11">SAG 216-7</strain>
    </source>
</reference>
<comment type="pathway">
    <text evidence="3">tRNA modification; 5-methoxycarbonylmethyl-2-thiouridine-tRNA biosynthesis.</text>
</comment>
<evidence type="ECO:0000256" key="3">
    <source>
        <dbReference type="ARBA" id="ARBA00005043"/>
    </source>
</evidence>
<evidence type="ECO:0000256" key="7">
    <source>
        <dbReference type="ARBA" id="ARBA00022694"/>
    </source>
</evidence>
<feature type="region of interest" description="Disordered" evidence="9">
    <location>
        <begin position="250"/>
        <end position="270"/>
    </location>
</feature>
<sequence length="353" mass="37367">MDELLRCLRDGCIGSRSPPLVLLQDSVSSFGGPAVVEKAAVDFCNAVKQRRAQAQKVLCMCLSDSSIGYLDSCKGILGAELHALRTETHGNRALEELAEAIPGQGSAQPSGCSADSTADAPSTSGRAADSNAARQPSVAVIVDSLTSLLFLHPEHKVLELLDRLVQSQSVSCVLAILHSDLHEAQTVQALERMSACVAELMPPLEAGSASDVFLETRIKQRTGRVKVVRNCYQLLLNGSLQEVKPEAAAKSATGKDASLPGGGVEGEDASKEGAALAALAEKMGGGMRLTLTQQEAAARENVVLPWEQRQHGALSQDEFKEAAGNSGLGQIMYERDSDTEPDSDEDPDDDLDF</sequence>
<dbReference type="PANTHER" id="PTHR15641">
    <property type="entry name" value="ELONGATOR COMPLEX PROTEIN 5"/>
    <property type="match status" value="1"/>
</dbReference>
<feature type="region of interest" description="Disordered" evidence="9">
    <location>
        <begin position="103"/>
        <end position="131"/>
    </location>
</feature>
<evidence type="ECO:0000256" key="8">
    <source>
        <dbReference type="ARBA" id="ARBA00023242"/>
    </source>
</evidence>
<dbReference type="InterPro" id="IPR019519">
    <property type="entry name" value="Elp5"/>
</dbReference>
<dbReference type="Proteomes" id="UP001491310">
    <property type="component" value="Unassembled WGS sequence"/>
</dbReference>
<evidence type="ECO:0000256" key="9">
    <source>
        <dbReference type="SAM" id="MobiDB-lite"/>
    </source>
</evidence>
<dbReference type="CDD" id="cd19496">
    <property type="entry name" value="Elp5"/>
    <property type="match status" value="1"/>
</dbReference>
<proteinExistence type="inferred from homology"/>
<dbReference type="PANTHER" id="PTHR15641:SF1">
    <property type="entry name" value="ELONGATOR COMPLEX PROTEIN 5"/>
    <property type="match status" value="1"/>
</dbReference>
<evidence type="ECO:0000256" key="1">
    <source>
        <dbReference type="ARBA" id="ARBA00004123"/>
    </source>
</evidence>
<keyword evidence="7" id="KW-0819">tRNA processing</keyword>
<evidence type="ECO:0000313" key="10">
    <source>
        <dbReference type="EMBL" id="KAK9918026.1"/>
    </source>
</evidence>
<evidence type="ECO:0000256" key="2">
    <source>
        <dbReference type="ARBA" id="ARBA00004496"/>
    </source>
</evidence>
<protein>
    <recommendedName>
        <fullName evidence="5">Elongator complex protein 5</fullName>
    </recommendedName>
</protein>
<keyword evidence="6" id="KW-0963">Cytoplasm</keyword>
<dbReference type="Pfam" id="PF10483">
    <property type="entry name" value="Elong_Iki1"/>
    <property type="match status" value="1"/>
</dbReference>
<comment type="subcellular location">
    <subcellularLocation>
        <location evidence="2">Cytoplasm</location>
    </subcellularLocation>
    <subcellularLocation>
        <location evidence="1">Nucleus</location>
    </subcellularLocation>
</comment>
<name>A0ABR2Z229_9CHLO</name>
<comment type="similarity">
    <text evidence="4">Belongs to the ELP5 family.</text>
</comment>
<comment type="caution">
    <text evidence="10">The sequence shown here is derived from an EMBL/GenBank/DDBJ whole genome shotgun (WGS) entry which is preliminary data.</text>
</comment>
<evidence type="ECO:0000256" key="5">
    <source>
        <dbReference type="ARBA" id="ARBA00020264"/>
    </source>
</evidence>
<gene>
    <name evidence="10" type="ORF">WJX75_000667</name>
</gene>
<dbReference type="EMBL" id="JALJOT010000001">
    <property type="protein sequence ID" value="KAK9918026.1"/>
    <property type="molecule type" value="Genomic_DNA"/>
</dbReference>
<feature type="compositionally biased region" description="Acidic residues" evidence="9">
    <location>
        <begin position="339"/>
        <end position="353"/>
    </location>
</feature>
<evidence type="ECO:0000313" key="11">
    <source>
        <dbReference type="Proteomes" id="UP001491310"/>
    </source>
</evidence>
<organism evidence="10 11">
    <name type="scientific">Coccomyxa subellipsoidea</name>
    <dbReference type="NCBI Taxonomy" id="248742"/>
    <lineage>
        <taxon>Eukaryota</taxon>
        <taxon>Viridiplantae</taxon>
        <taxon>Chlorophyta</taxon>
        <taxon>core chlorophytes</taxon>
        <taxon>Trebouxiophyceae</taxon>
        <taxon>Trebouxiophyceae incertae sedis</taxon>
        <taxon>Coccomyxaceae</taxon>
        <taxon>Coccomyxa</taxon>
    </lineage>
</organism>
<accession>A0ABR2Z229</accession>
<feature type="compositionally biased region" description="Low complexity" evidence="9">
    <location>
        <begin position="113"/>
        <end position="124"/>
    </location>
</feature>
<keyword evidence="11" id="KW-1185">Reference proteome</keyword>